<organism evidence="2 3">
    <name type="scientific">Paspalum notatum var. saurae</name>
    <dbReference type="NCBI Taxonomy" id="547442"/>
    <lineage>
        <taxon>Eukaryota</taxon>
        <taxon>Viridiplantae</taxon>
        <taxon>Streptophyta</taxon>
        <taxon>Embryophyta</taxon>
        <taxon>Tracheophyta</taxon>
        <taxon>Spermatophyta</taxon>
        <taxon>Magnoliopsida</taxon>
        <taxon>Liliopsida</taxon>
        <taxon>Poales</taxon>
        <taxon>Poaceae</taxon>
        <taxon>PACMAD clade</taxon>
        <taxon>Panicoideae</taxon>
        <taxon>Andropogonodae</taxon>
        <taxon>Paspaleae</taxon>
        <taxon>Paspalinae</taxon>
        <taxon>Paspalum</taxon>
    </lineage>
</organism>
<protein>
    <submittedName>
        <fullName evidence="2">Uncharacterized protein</fullName>
    </submittedName>
</protein>
<dbReference type="AlphaFoldDB" id="A0AAQ3UX86"/>
<proteinExistence type="predicted"/>
<accession>A0AAQ3UX86</accession>
<feature type="region of interest" description="Disordered" evidence="1">
    <location>
        <begin position="1"/>
        <end position="31"/>
    </location>
</feature>
<gene>
    <name evidence="2" type="ORF">U9M48_043450</name>
</gene>
<name>A0AAQ3UX86_PASNO</name>
<feature type="non-terminal residue" evidence="2">
    <location>
        <position position="200"/>
    </location>
</feature>
<keyword evidence="3" id="KW-1185">Reference proteome</keyword>
<evidence type="ECO:0000313" key="2">
    <source>
        <dbReference type="EMBL" id="WVZ97955.1"/>
    </source>
</evidence>
<sequence>LCRWGRPQRRDYGPSLGQTGCARGERREIQSPCPEGMAIGVRVRPHSDRRPSDALQRSRRLPPLLICWPLPPPSPNRGRQLPPTALPSLPPAPTLRVRPPFRRWVETLPPTPAPRPLWHTNLGAGLVGRGLGLSFASSTWRGLLFSLRLFQPFTETPLVGSMCVQGPGQMLQWCGICQQGLLLLVASKDSVRQIFWTRGP</sequence>
<reference evidence="2 3" key="1">
    <citation type="submission" date="2024-02" db="EMBL/GenBank/DDBJ databases">
        <title>High-quality chromosome-scale genome assembly of Pensacola bahiagrass (Paspalum notatum Flugge var. saurae).</title>
        <authorList>
            <person name="Vega J.M."/>
            <person name="Podio M."/>
            <person name="Orjuela J."/>
            <person name="Siena L.A."/>
            <person name="Pessino S.C."/>
            <person name="Combes M.C."/>
            <person name="Mariac C."/>
            <person name="Albertini E."/>
            <person name="Pupilli F."/>
            <person name="Ortiz J.P.A."/>
            <person name="Leblanc O."/>
        </authorList>
    </citation>
    <scope>NUCLEOTIDE SEQUENCE [LARGE SCALE GENOMIC DNA]</scope>
    <source>
        <strain evidence="2">R1</strain>
        <tissue evidence="2">Leaf</tissue>
    </source>
</reference>
<evidence type="ECO:0000256" key="1">
    <source>
        <dbReference type="SAM" id="MobiDB-lite"/>
    </source>
</evidence>
<dbReference type="EMBL" id="CP144754">
    <property type="protein sequence ID" value="WVZ97955.1"/>
    <property type="molecule type" value="Genomic_DNA"/>
</dbReference>
<dbReference type="Proteomes" id="UP001341281">
    <property type="component" value="Chromosome 10"/>
</dbReference>
<evidence type="ECO:0000313" key="3">
    <source>
        <dbReference type="Proteomes" id="UP001341281"/>
    </source>
</evidence>